<accession>A0A2N3WND4</accession>
<feature type="domain" description="(S)-ureidoglycine aminohydrolase cupin" evidence="1">
    <location>
        <begin position="41"/>
        <end position="107"/>
    </location>
</feature>
<dbReference type="OrthoDB" id="9799053at2"/>
<dbReference type="InterPro" id="IPR011051">
    <property type="entry name" value="RmlC_Cupin_sf"/>
</dbReference>
<keyword evidence="4" id="KW-1185">Reference proteome</keyword>
<gene>
    <name evidence="3" type="ORF">ATK30_6297</name>
    <name evidence="2" type="ORF">H5411_04185</name>
</gene>
<evidence type="ECO:0000313" key="5">
    <source>
        <dbReference type="Proteomes" id="UP000550260"/>
    </source>
</evidence>
<dbReference type="Proteomes" id="UP000550260">
    <property type="component" value="Unassembled WGS sequence"/>
</dbReference>
<evidence type="ECO:0000313" key="4">
    <source>
        <dbReference type="Proteomes" id="UP000233750"/>
    </source>
</evidence>
<reference evidence="2 5" key="2">
    <citation type="submission" date="2020-08" db="EMBL/GenBank/DDBJ databases">
        <title>Amycolatopsis echigonensis JCM 21831.</title>
        <authorList>
            <person name="Tedsree N."/>
            <person name="Kuncharoen N."/>
            <person name="Likhitwitayawuid K."/>
            <person name="Tanasupawat S."/>
        </authorList>
    </citation>
    <scope>NUCLEOTIDE SEQUENCE [LARGE SCALE GENOMIC DNA]</scope>
    <source>
        <strain evidence="2 5">JCM 21831</strain>
    </source>
</reference>
<dbReference type="Proteomes" id="UP000233750">
    <property type="component" value="Unassembled WGS sequence"/>
</dbReference>
<organism evidence="3 4">
    <name type="scientific">Amycolatopsis echigonensis</name>
    <dbReference type="NCBI Taxonomy" id="2576905"/>
    <lineage>
        <taxon>Bacteria</taxon>
        <taxon>Bacillati</taxon>
        <taxon>Actinomycetota</taxon>
        <taxon>Actinomycetes</taxon>
        <taxon>Pseudonocardiales</taxon>
        <taxon>Pseudonocardiaceae</taxon>
        <taxon>Amycolatopsis</taxon>
    </lineage>
</organism>
<protein>
    <submittedName>
        <fullName evidence="2">Cupin domain-containing protein</fullName>
    </submittedName>
</protein>
<dbReference type="EMBL" id="JACJHR010000004">
    <property type="protein sequence ID" value="MBB2498338.1"/>
    <property type="molecule type" value="Genomic_DNA"/>
</dbReference>
<evidence type="ECO:0000313" key="2">
    <source>
        <dbReference type="EMBL" id="MBB2498338.1"/>
    </source>
</evidence>
<evidence type="ECO:0000313" key="3">
    <source>
        <dbReference type="EMBL" id="PKV95380.1"/>
    </source>
</evidence>
<accession>A0A8E1VU51</accession>
<dbReference type="RefSeq" id="WP_027927857.1">
    <property type="nucleotide sequence ID" value="NZ_JACJHR010000004.1"/>
</dbReference>
<dbReference type="AlphaFoldDB" id="A0A2N3WND4"/>
<reference evidence="3 4" key="1">
    <citation type="submission" date="2017-12" db="EMBL/GenBank/DDBJ databases">
        <title>Sequencing the genomes of 1000 Actinobacteria strains.</title>
        <authorList>
            <person name="Klenk H.-P."/>
        </authorList>
    </citation>
    <scope>NUCLEOTIDE SEQUENCE [LARGE SCALE GENOMIC DNA]</scope>
    <source>
        <strain evidence="3 4">DSM 45165</strain>
    </source>
</reference>
<dbReference type="SUPFAM" id="SSF51182">
    <property type="entry name" value="RmlC-like cupins"/>
    <property type="match status" value="1"/>
</dbReference>
<dbReference type="EMBL" id="PJMY01000003">
    <property type="protein sequence ID" value="PKV95380.1"/>
    <property type="molecule type" value="Genomic_DNA"/>
</dbReference>
<dbReference type="Gene3D" id="2.60.120.10">
    <property type="entry name" value="Jelly Rolls"/>
    <property type="match status" value="1"/>
</dbReference>
<proteinExistence type="predicted"/>
<comment type="caution">
    <text evidence="3">The sequence shown here is derived from an EMBL/GenBank/DDBJ whole genome shotgun (WGS) entry which is preliminary data.</text>
</comment>
<dbReference type="InterPro" id="IPR008579">
    <property type="entry name" value="UGlyAH_Cupin_dom"/>
</dbReference>
<name>A0A2N3WND4_9PSEU</name>
<sequence>MTQYLGNAFNYDLVAEGYESLEDRCTTIHTGACHIGMVDGVNVGVWEAEPGLIGGLTADEIFVVLEGRAEVTFEDTKERLQIGPGDVVRLNAGQRNTWRTFERLRKVSVWSDSGAQHRSS</sequence>
<dbReference type="Pfam" id="PF05899">
    <property type="entry name" value="Cupin_3"/>
    <property type="match status" value="1"/>
</dbReference>
<evidence type="ECO:0000259" key="1">
    <source>
        <dbReference type="Pfam" id="PF05899"/>
    </source>
</evidence>
<dbReference type="InterPro" id="IPR014710">
    <property type="entry name" value="RmlC-like_jellyroll"/>
</dbReference>